<organism evidence="3 4">
    <name type="scientific">Photobacterium chitinilyticum</name>
    <dbReference type="NCBI Taxonomy" id="2485123"/>
    <lineage>
        <taxon>Bacteria</taxon>
        <taxon>Pseudomonadati</taxon>
        <taxon>Pseudomonadota</taxon>
        <taxon>Gammaproteobacteria</taxon>
        <taxon>Vibrionales</taxon>
        <taxon>Vibrionaceae</taxon>
        <taxon>Photobacterium</taxon>
    </lineage>
</organism>
<keyword evidence="3" id="KW-0436">Ligase</keyword>
<evidence type="ECO:0000313" key="3">
    <source>
        <dbReference type="EMBL" id="RWX53379.1"/>
    </source>
</evidence>
<dbReference type="OrthoDB" id="9803968at2"/>
<name>A0A3S3RYC2_9GAMM</name>
<dbReference type="PANTHER" id="PTHR43767">
    <property type="entry name" value="LONG-CHAIN-FATTY-ACID--COA LIGASE"/>
    <property type="match status" value="1"/>
</dbReference>
<keyword evidence="4" id="KW-1185">Reference proteome</keyword>
<dbReference type="InterPro" id="IPR000873">
    <property type="entry name" value="AMP-dep_synth/lig_dom"/>
</dbReference>
<dbReference type="Pfam" id="PF00501">
    <property type="entry name" value="AMP-binding"/>
    <property type="match status" value="1"/>
</dbReference>
<dbReference type="CDD" id="cd05936">
    <property type="entry name" value="FC-FACS_FadD_like"/>
    <property type="match status" value="1"/>
</dbReference>
<comment type="caution">
    <text evidence="3">The sequence shown here is derived from an EMBL/GenBank/DDBJ whole genome shotgun (WGS) entry which is preliminary data.</text>
</comment>
<dbReference type="InterPro" id="IPR025110">
    <property type="entry name" value="AMP-bd_C"/>
</dbReference>
<protein>
    <submittedName>
        <fullName evidence="3">Long-chain fatty acid--CoA ligase</fullName>
    </submittedName>
</protein>
<feature type="domain" description="AMP-binding enzyme C-terminal" evidence="2">
    <location>
        <begin position="431"/>
        <end position="510"/>
    </location>
</feature>
<dbReference type="InterPro" id="IPR045851">
    <property type="entry name" value="AMP-bd_C_sf"/>
</dbReference>
<dbReference type="PROSITE" id="PS00455">
    <property type="entry name" value="AMP_BINDING"/>
    <property type="match status" value="1"/>
</dbReference>
<evidence type="ECO:0000259" key="2">
    <source>
        <dbReference type="Pfam" id="PF13193"/>
    </source>
</evidence>
<dbReference type="PANTHER" id="PTHR43767:SF12">
    <property type="entry name" value="AMP-DEPENDENT SYNTHETASE AND LIGASE"/>
    <property type="match status" value="1"/>
</dbReference>
<dbReference type="Gene3D" id="3.30.300.30">
    <property type="match status" value="1"/>
</dbReference>
<accession>A0A3S3RYC2</accession>
<evidence type="ECO:0000259" key="1">
    <source>
        <dbReference type="Pfam" id="PF00501"/>
    </source>
</evidence>
<dbReference type="InterPro" id="IPR020845">
    <property type="entry name" value="AMP-binding_CS"/>
</dbReference>
<dbReference type="Proteomes" id="UP000287563">
    <property type="component" value="Unassembled WGS sequence"/>
</dbReference>
<dbReference type="RefSeq" id="WP_128786085.1">
    <property type="nucleotide sequence ID" value="NZ_JAKJSG010000030.1"/>
</dbReference>
<feature type="domain" description="AMP-dependent synthetase/ligase" evidence="1">
    <location>
        <begin position="8"/>
        <end position="381"/>
    </location>
</feature>
<dbReference type="InterPro" id="IPR042099">
    <property type="entry name" value="ANL_N_sf"/>
</dbReference>
<gene>
    <name evidence="3" type="ORF">EDI28_22460</name>
</gene>
<dbReference type="SUPFAM" id="SSF56801">
    <property type="entry name" value="Acetyl-CoA synthetase-like"/>
    <property type="match status" value="1"/>
</dbReference>
<reference evidence="3 4" key="1">
    <citation type="submission" date="2018-11" db="EMBL/GenBank/DDBJ databases">
        <title>Photobacterium sp. BEI247 sp. nov., a marine bacterium isolated from Yongle Blue Hole in the South China Sea.</title>
        <authorList>
            <person name="Wang X."/>
        </authorList>
    </citation>
    <scope>NUCLEOTIDE SEQUENCE [LARGE SCALE GENOMIC DNA]</scope>
    <source>
        <strain evidence="4">BEI247</strain>
    </source>
</reference>
<dbReference type="Gene3D" id="3.40.50.12780">
    <property type="entry name" value="N-terminal domain of ligase-like"/>
    <property type="match status" value="1"/>
</dbReference>
<sequence length="525" mass="57477">MMNLAAALQRNAQCKPNKVALICGDTQFTYAQFDHISSQVAGALLAIGIQPGDRVALSCPNLPFFPFIYYGIQKVGGVVVPLNVLFKEREIKYHLKDSEAKFFFCFEGTSELPMAEAGIAAFRQVEQCEHMAVITRDPQQFSFGGMPTLSALIHNATPVKDYAERQADDTAVILYTSGTTGQPKGAMLTQSNMMSNAMVAGNLMAGNGNDVHLAVLPLFHSFGQTVHMNTAVLSGATLLLIPRFEPLHVLSQIEKYHASIFAGVPTMYIGMLHTTSACGSEQDYDLSSLRLAISGGAPLPAEVIKSFESQFKIPILEGYGLSETSPVACFHHLDVERVPGSVGQPVQGVEICIVDDQGMPVETGKDGEVTIRGHNVMKGYLNRPEETASVLKGSWLHTGDIGRFDEAGNLYVIDRIKDMIIRSGFNVYPREIEDVFMTHPDVAMAAVVGIPDDIYGEEIKAFIVLREGDADKVLADEISLLEWGKSQLASYKYPRYIEICKQLPMNATGKVLKKDLKADLGRYER</sequence>
<dbReference type="EMBL" id="RJLM01000015">
    <property type="protein sequence ID" value="RWX53379.1"/>
    <property type="molecule type" value="Genomic_DNA"/>
</dbReference>
<dbReference type="InterPro" id="IPR050237">
    <property type="entry name" value="ATP-dep_AMP-bd_enzyme"/>
</dbReference>
<dbReference type="GO" id="GO:0016877">
    <property type="term" value="F:ligase activity, forming carbon-sulfur bonds"/>
    <property type="evidence" value="ECO:0007669"/>
    <property type="project" value="UniProtKB-ARBA"/>
</dbReference>
<dbReference type="AlphaFoldDB" id="A0A3S3RYC2"/>
<proteinExistence type="predicted"/>
<evidence type="ECO:0000313" key="4">
    <source>
        <dbReference type="Proteomes" id="UP000287563"/>
    </source>
</evidence>
<dbReference type="Pfam" id="PF13193">
    <property type="entry name" value="AMP-binding_C"/>
    <property type="match status" value="1"/>
</dbReference>